<proteinExistence type="predicted"/>
<gene>
    <name evidence="2" type="ORF">Dda_7108</name>
</gene>
<evidence type="ECO:0000313" key="2">
    <source>
        <dbReference type="EMBL" id="KAJ6258189.1"/>
    </source>
</evidence>
<keyword evidence="3" id="KW-1185">Reference proteome</keyword>
<organism evidence="2 3">
    <name type="scientific">Drechslerella dactyloides</name>
    <name type="common">Nematode-trapping fungus</name>
    <name type="synonym">Arthrobotrys dactyloides</name>
    <dbReference type="NCBI Taxonomy" id="74499"/>
    <lineage>
        <taxon>Eukaryota</taxon>
        <taxon>Fungi</taxon>
        <taxon>Dikarya</taxon>
        <taxon>Ascomycota</taxon>
        <taxon>Pezizomycotina</taxon>
        <taxon>Orbiliomycetes</taxon>
        <taxon>Orbiliales</taxon>
        <taxon>Orbiliaceae</taxon>
        <taxon>Drechslerella</taxon>
    </lineage>
</organism>
<comment type="caution">
    <text evidence="2">The sequence shown here is derived from an EMBL/GenBank/DDBJ whole genome shotgun (WGS) entry which is preliminary data.</text>
</comment>
<feature type="compositionally biased region" description="Polar residues" evidence="1">
    <location>
        <begin position="75"/>
        <end position="91"/>
    </location>
</feature>
<feature type="region of interest" description="Disordered" evidence="1">
    <location>
        <begin position="1"/>
        <end position="91"/>
    </location>
</feature>
<dbReference type="Proteomes" id="UP001221413">
    <property type="component" value="Unassembled WGS sequence"/>
</dbReference>
<reference evidence="2" key="1">
    <citation type="submission" date="2023-01" db="EMBL/GenBank/DDBJ databases">
        <title>The chitinases involved in constricting ring structure development in the nematode-trapping fungus Drechslerella dactyloides.</title>
        <authorList>
            <person name="Wang R."/>
            <person name="Zhang L."/>
            <person name="Tang P."/>
            <person name="Li S."/>
            <person name="Liang L."/>
        </authorList>
    </citation>
    <scope>NUCLEOTIDE SEQUENCE</scope>
    <source>
        <strain evidence="2">YMF1.00031</strain>
    </source>
</reference>
<sequence length="91" mass="9889">MAFLLSPQTSEAESAYNSDSPLPTSGLPSVTDSDSDTPCSAEYRESTNPFKCENKSPGAKICQTLHHKTGRRTSRLTGNQNNMQNNHKGSE</sequence>
<name>A0AAD6NH84_DREDA</name>
<accession>A0AAD6NH84</accession>
<evidence type="ECO:0000313" key="3">
    <source>
        <dbReference type="Proteomes" id="UP001221413"/>
    </source>
</evidence>
<evidence type="ECO:0000256" key="1">
    <source>
        <dbReference type="SAM" id="MobiDB-lite"/>
    </source>
</evidence>
<dbReference type="AlphaFoldDB" id="A0AAD6NH84"/>
<dbReference type="EMBL" id="JAQGDS010000009">
    <property type="protein sequence ID" value="KAJ6258189.1"/>
    <property type="molecule type" value="Genomic_DNA"/>
</dbReference>
<protein>
    <submittedName>
        <fullName evidence="2">Uncharacterized protein</fullName>
    </submittedName>
</protein>
<feature type="compositionally biased region" description="Basic residues" evidence="1">
    <location>
        <begin position="65"/>
        <end position="74"/>
    </location>
</feature>
<feature type="compositionally biased region" description="Polar residues" evidence="1">
    <location>
        <begin position="1"/>
        <end position="38"/>
    </location>
</feature>